<evidence type="ECO:0000313" key="3">
    <source>
        <dbReference type="Proteomes" id="UP001160148"/>
    </source>
</evidence>
<protein>
    <recommendedName>
        <fullName evidence="1">Integrase zinc-binding domain-containing protein</fullName>
    </recommendedName>
</protein>
<evidence type="ECO:0000259" key="1">
    <source>
        <dbReference type="Pfam" id="PF17921"/>
    </source>
</evidence>
<feature type="domain" description="Integrase zinc-binding" evidence="1">
    <location>
        <begin position="122"/>
        <end position="178"/>
    </location>
</feature>
<dbReference type="Gene3D" id="1.10.340.70">
    <property type="match status" value="1"/>
</dbReference>
<dbReference type="PANTHER" id="PTHR47266">
    <property type="entry name" value="ENDONUCLEASE-RELATED"/>
    <property type="match status" value="1"/>
</dbReference>
<keyword evidence="3" id="KW-1185">Reference proteome</keyword>
<gene>
    <name evidence="2" type="ORF">MEUPH1_LOCUS12433</name>
</gene>
<dbReference type="InterPro" id="IPR041588">
    <property type="entry name" value="Integrase_H2C2"/>
</dbReference>
<dbReference type="FunFam" id="1.10.340.70:FF:000001">
    <property type="entry name" value="Retrovirus-related Pol polyprotein from transposon gypsy-like Protein"/>
    <property type="match status" value="1"/>
</dbReference>
<dbReference type="Proteomes" id="UP001160148">
    <property type="component" value="Unassembled WGS sequence"/>
</dbReference>
<dbReference type="InterPro" id="IPR052160">
    <property type="entry name" value="Gypsy_RT_Integrase-like"/>
</dbReference>
<comment type="caution">
    <text evidence="2">The sequence shown here is derived from an EMBL/GenBank/DDBJ whole genome shotgun (WGS) entry which is preliminary data.</text>
</comment>
<dbReference type="AlphaFoldDB" id="A0AAV0WKY1"/>
<evidence type="ECO:0000313" key="2">
    <source>
        <dbReference type="EMBL" id="CAI6356730.1"/>
    </source>
</evidence>
<name>A0AAV0WKY1_9HEMI</name>
<dbReference type="Pfam" id="PF17921">
    <property type="entry name" value="Integrase_H2C2"/>
    <property type="match status" value="1"/>
</dbReference>
<dbReference type="EMBL" id="CARXXK010000002">
    <property type="protein sequence ID" value="CAI6356730.1"/>
    <property type="molecule type" value="Genomic_DNA"/>
</dbReference>
<organism evidence="2 3">
    <name type="scientific">Macrosiphum euphorbiae</name>
    <name type="common">potato aphid</name>
    <dbReference type="NCBI Taxonomy" id="13131"/>
    <lineage>
        <taxon>Eukaryota</taxon>
        <taxon>Metazoa</taxon>
        <taxon>Ecdysozoa</taxon>
        <taxon>Arthropoda</taxon>
        <taxon>Hexapoda</taxon>
        <taxon>Insecta</taxon>
        <taxon>Pterygota</taxon>
        <taxon>Neoptera</taxon>
        <taxon>Paraneoptera</taxon>
        <taxon>Hemiptera</taxon>
        <taxon>Sternorrhyncha</taxon>
        <taxon>Aphidomorpha</taxon>
        <taxon>Aphidoidea</taxon>
        <taxon>Aphididae</taxon>
        <taxon>Macrosiphini</taxon>
        <taxon>Macrosiphum</taxon>
    </lineage>
</organism>
<proteinExistence type="predicted"/>
<accession>A0AAV0WKY1</accession>
<sequence length="183" mass="21243">MIPEDKIITNPAVREVIKNIDLNKIQFSDTNKFYTIDSEPNLLVFYGLKPTHTTPLNAEVIYLAINDIKTFCMSNKINAFSTNKLDGPTSLTGYPRIRTMFRHIFKATDIVVKIYVGQQLTSEEKQQIIYEHHNSPLGGHSGVSRTVKRLKLNYNWRHMKKDVKYYIKHCELCQKNKSHVKTN</sequence>
<reference evidence="2 3" key="1">
    <citation type="submission" date="2023-01" db="EMBL/GenBank/DDBJ databases">
        <authorList>
            <person name="Whitehead M."/>
        </authorList>
    </citation>
    <scope>NUCLEOTIDE SEQUENCE [LARGE SCALE GENOMIC DNA]</scope>
</reference>